<dbReference type="Pfam" id="PF12770">
    <property type="entry name" value="CHAT"/>
    <property type="match status" value="1"/>
</dbReference>
<evidence type="ECO:0000313" key="3">
    <source>
        <dbReference type="EMBL" id="ABA22749.1"/>
    </source>
</evidence>
<dbReference type="HOGENOM" id="CLU_1412595_0_0_3"/>
<proteinExistence type="predicted"/>
<gene>
    <name evidence="3" type="ordered locus">Ava_3141</name>
</gene>
<dbReference type="KEGG" id="ava:Ava_3141"/>
<evidence type="ECO:0000313" key="4">
    <source>
        <dbReference type="Proteomes" id="UP000002533"/>
    </source>
</evidence>
<name>Q3M8D7_TRIV2</name>
<organism evidence="3 4">
    <name type="scientific">Trichormus variabilis (strain ATCC 29413 / PCC 7937)</name>
    <name type="common">Anabaena variabilis</name>
    <dbReference type="NCBI Taxonomy" id="240292"/>
    <lineage>
        <taxon>Bacteria</taxon>
        <taxon>Bacillati</taxon>
        <taxon>Cyanobacteriota</taxon>
        <taxon>Cyanophyceae</taxon>
        <taxon>Nostocales</taxon>
        <taxon>Nostocaceae</taxon>
        <taxon>Trichormus</taxon>
    </lineage>
</organism>
<feature type="domain" description="CHAT" evidence="2">
    <location>
        <begin position="14"/>
        <end position="190"/>
    </location>
</feature>
<protein>
    <recommendedName>
        <fullName evidence="2">CHAT domain-containing protein</fullName>
    </recommendedName>
</protein>
<evidence type="ECO:0000256" key="1">
    <source>
        <dbReference type="SAM" id="MobiDB-lite"/>
    </source>
</evidence>
<dbReference type="AlphaFoldDB" id="Q3M8D7"/>
<dbReference type="STRING" id="240292.Ava_3141"/>
<dbReference type="EMBL" id="CP000117">
    <property type="protein sequence ID" value="ABA22749.1"/>
    <property type="molecule type" value="Genomic_DNA"/>
</dbReference>
<sequence length="192" mass="20823">MSRSLNSSRKYATPNKQAILNSQQDQPQVTVPQMDDYTIVHLATHAAFVVGKPQDSFILFGNGDRVNLSDIATWSLPHVDLAVLSACESASGGKLSDGQEILGFGYQIQKTGAKAAMASLWAVDDGGTQALMSMFYHKLSTGKVTKTVALRQAQTALIRDIESTNHIIPVATKGNFHHPYYWASFILIGNGL</sequence>
<accession>Q3M8D7</accession>
<dbReference type="eggNOG" id="COG4995">
    <property type="taxonomic scope" value="Bacteria"/>
</dbReference>
<evidence type="ECO:0000259" key="2">
    <source>
        <dbReference type="Pfam" id="PF12770"/>
    </source>
</evidence>
<reference evidence="4" key="1">
    <citation type="journal article" date="2014" name="Stand. Genomic Sci.">
        <title>Complete genome sequence of Anabaena variabilis ATCC 29413.</title>
        <authorList>
            <person name="Thiel T."/>
            <person name="Pratte B.S."/>
            <person name="Zhong J."/>
            <person name="Goodwin L."/>
            <person name="Copeland A."/>
            <person name="Lucas S."/>
            <person name="Han C."/>
            <person name="Pitluck S."/>
            <person name="Land M.L."/>
            <person name="Kyrpides N.C."/>
            <person name="Woyke T."/>
        </authorList>
    </citation>
    <scope>NUCLEOTIDE SEQUENCE [LARGE SCALE GENOMIC DNA]</scope>
    <source>
        <strain evidence="4">ATCC 29413 / PCC 7937</strain>
    </source>
</reference>
<feature type="region of interest" description="Disordered" evidence="1">
    <location>
        <begin position="1"/>
        <end position="27"/>
    </location>
</feature>
<dbReference type="InterPro" id="IPR024983">
    <property type="entry name" value="CHAT_dom"/>
</dbReference>
<dbReference type="Proteomes" id="UP000002533">
    <property type="component" value="Chromosome"/>
</dbReference>